<evidence type="ECO:0000313" key="2">
    <source>
        <dbReference type="Proteomes" id="UP000094849"/>
    </source>
</evidence>
<gene>
    <name evidence="1" type="ORF">A3196_11290</name>
</gene>
<evidence type="ECO:0000313" key="1">
    <source>
        <dbReference type="EMBL" id="ODB97292.1"/>
    </source>
</evidence>
<dbReference type="Proteomes" id="UP000094849">
    <property type="component" value="Unassembled WGS sequence"/>
</dbReference>
<comment type="caution">
    <text evidence="1">The sequence shown here is derived from an EMBL/GenBank/DDBJ whole genome shotgun (WGS) entry which is preliminary data.</text>
</comment>
<dbReference type="AlphaFoldDB" id="A0A1E2UZ55"/>
<keyword evidence="2" id="KW-1185">Reference proteome</keyword>
<dbReference type="EMBL" id="LVJZ01000003">
    <property type="protein sequence ID" value="ODB97292.1"/>
    <property type="molecule type" value="Genomic_DNA"/>
</dbReference>
<protein>
    <submittedName>
        <fullName evidence="1">Uncharacterized protein</fullName>
    </submittedName>
</protein>
<dbReference type="STRING" id="1818881.A3196_11290"/>
<accession>A0A1E2UZ55</accession>
<reference evidence="1 2" key="1">
    <citation type="submission" date="2016-03" db="EMBL/GenBank/DDBJ databases">
        <title>Chemosynthetic sulphur-oxidizing symbionts of marine invertebrate animals are capable of nitrogen fixation.</title>
        <authorList>
            <person name="Petersen J.M."/>
            <person name="Kemper A."/>
            <person name="Gruber-Vodicka H."/>
            <person name="Cardini U."/>
            <person name="Geest Mvander."/>
            <person name="Kleiner M."/>
            <person name="Bulgheresi S."/>
            <person name="Fussmann M."/>
            <person name="Herbold C."/>
            <person name="Seah B.K.B."/>
            <person name="Antony C.Paul."/>
            <person name="Liu D."/>
            <person name="Belitz A."/>
            <person name="Weber M."/>
        </authorList>
    </citation>
    <scope>NUCLEOTIDE SEQUENCE [LARGE SCALE GENOMIC DNA]</scope>
    <source>
        <strain evidence="1">G_D</strain>
    </source>
</reference>
<name>A0A1E2UZ55_9GAMM</name>
<sequence length="176" mass="20756">MPQRWLQIKGDPSVREFLFHQTRKTSLFDEHLVRIHYIIHTMCTKKGAFHVKAHYSSSQLTCWFYDDPYNYKVYVKEEVLEPGFLDSFPDLSYEGRKPCVSPQQMLLILDEFKRLRFTDEQIYLRSASVNRLNGLIGMNFSCDGSHYIEHDEFFRRLLEFGVVEQEAQAICSLSGN</sequence>
<dbReference type="RefSeq" id="WP_068991839.1">
    <property type="nucleotide sequence ID" value="NZ_LVJW01000003.1"/>
</dbReference>
<organism evidence="1 2">
    <name type="scientific">Candidatus Thiodiazotropha endoloripes</name>
    <dbReference type="NCBI Taxonomy" id="1818881"/>
    <lineage>
        <taxon>Bacteria</taxon>
        <taxon>Pseudomonadati</taxon>
        <taxon>Pseudomonadota</taxon>
        <taxon>Gammaproteobacteria</taxon>
        <taxon>Chromatiales</taxon>
        <taxon>Sedimenticolaceae</taxon>
        <taxon>Candidatus Thiodiazotropha</taxon>
    </lineage>
</organism>
<proteinExistence type="predicted"/>